<evidence type="ECO:0000313" key="1">
    <source>
        <dbReference type="EMBL" id="CEM52695.1"/>
    </source>
</evidence>
<gene>
    <name evidence="1" type="ORF">Cvel_36386</name>
</gene>
<proteinExistence type="predicted"/>
<dbReference type="EMBL" id="CDMZ01005333">
    <property type="protein sequence ID" value="CEM52695.1"/>
    <property type="molecule type" value="Genomic_DNA"/>
</dbReference>
<reference evidence="1" key="1">
    <citation type="submission" date="2014-11" db="EMBL/GenBank/DDBJ databases">
        <authorList>
            <person name="Otto D Thomas"/>
            <person name="Naeem Raeece"/>
        </authorList>
    </citation>
    <scope>NUCLEOTIDE SEQUENCE</scope>
</reference>
<accession>A0A0G4I6M7</accession>
<protein>
    <submittedName>
        <fullName evidence="1">Uncharacterized protein</fullName>
    </submittedName>
</protein>
<feature type="non-terminal residue" evidence="1">
    <location>
        <position position="1"/>
    </location>
</feature>
<dbReference type="SUPFAM" id="SSF53098">
    <property type="entry name" value="Ribonuclease H-like"/>
    <property type="match status" value="1"/>
</dbReference>
<dbReference type="VEuPathDB" id="CryptoDB:Cvel_36386"/>
<dbReference type="InterPro" id="IPR036397">
    <property type="entry name" value="RNaseH_sf"/>
</dbReference>
<dbReference type="GO" id="GO:0003676">
    <property type="term" value="F:nucleic acid binding"/>
    <property type="evidence" value="ECO:0007669"/>
    <property type="project" value="InterPro"/>
</dbReference>
<organism evidence="1">
    <name type="scientific">Chromera velia CCMP2878</name>
    <dbReference type="NCBI Taxonomy" id="1169474"/>
    <lineage>
        <taxon>Eukaryota</taxon>
        <taxon>Sar</taxon>
        <taxon>Alveolata</taxon>
        <taxon>Colpodellida</taxon>
        <taxon>Chromeraceae</taxon>
        <taxon>Chromera</taxon>
    </lineage>
</organism>
<dbReference type="AlphaFoldDB" id="A0A0G4I6M7"/>
<dbReference type="InterPro" id="IPR012337">
    <property type="entry name" value="RNaseH-like_sf"/>
</dbReference>
<name>A0A0G4I6M7_9ALVE</name>
<sequence>DLESTGLDLQKDEVIQIGACCSLYYKGGFFGGGLGQAALGRKTGCDGTLVVTNGVKMSEASEGVAKTATERKCGDEMGGFQVLVKTEKRGVSDEIRKLTGISEEDLRTSGKSFPEALQLLGVWLESSRNAAAKMTAVFNARLEEDSERQKDEEAKKASEECCKPGWGEVSLPVVFVAHSGDEFDVPLFLANEQRRSVRLVCFSFCWFL</sequence>
<dbReference type="Gene3D" id="3.30.420.10">
    <property type="entry name" value="Ribonuclease H-like superfamily/Ribonuclease H"/>
    <property type="match status" value="1"/>
</dbReference>